<gene>
    <name evidence="1" type="ORF">JG687_00008019</name>
</gene>
<dbReference type="AlphaFoldDB" id="A0A8T1UDI2"/>
<accession>A0A8T1UDI2</accession>
<reference evidence="1" key="1">
    <citation type="submission" date="2021-01" db="EMBL/GenBank/DDBJ databases">
        <title>Phytophthora aleatoria, a newly-described species from Pinus radiata is distinct from Phytophthora cactorum isolates based on comparative genomics.</title>
        <authorList>
            <person name="Mcdougal R."/>
            <person name="Panda P."/>
            <person name="Williams N."/>
            <person name="Studholme D.J."/>
        </authorList>
    </citation>
    <scope>NUCLEOTIDE SEQUENCE</scope>
    <source>
        <strain evidence="1">NZFS 3830</strain>
    </source>
</reference>
<comment type="caution">
    <text evidence="1">The sequence shown here is derived from an EMBL/GenBank/DDBJ whole genome shotgun (WGS) entry which is preliminary data.</text>
</comment>
<organism evidence="1 2">
    <name type="scientific">Phytophthora cactorum</name>
    <dbReference type="NCBI Taxonomy" id="29920"/>
    <lineage>
        <taxon>Eukaryota</taxon>
        <taxon>Sar</taxon>
        <taxon>Stramenopiles</taxon>
        <taxon>Oomycota</taxon>
        <taxon>Peronosporomycetes</taxon>
        <taxon>Peronosporales</taxon>
        <taxon>Peronosporaceae</taxon>
        <taxon>Phytophthora</taxon>
    </lineage>
</organism>
<evidence type="ECO:0000313" key="2">
    <source>
        <dbReference type="Proteomes" id="UP000688947"/>
    </source>
</evidence>
<proteinExistence type="predicted"/>
<evidence type="ECO:0000313" key="1">
    <source>
        <dbReference type="EMBL" id="KAG6960824.1"/>
    </source>
</evidence>
<sequence>MTGRELEPLENPVTCAADASLAGSLRMLTLEGKALSFCSKAWRSVAGMAGVVPYATLFITSLPLEKVTCVGERVIAKTLCDRNWFSNEDGRVADPPAMRVSPAVISRCRRSVDGHDKVAATKPAATQSQSTGVFSALDAASA</sequence>
<name>A0A8T1UDI2_9STRA</name>
<dbReference type="Proteomes" id="UP000688947">
    <property type="component" value="Unassembled WGS sequence"/>
</dbReference>
<protein>
    <submittedName>
        <fullName evidence="1">Uncharacterized protein</fullName>
    </submittedName>
</protein>
<dbReference type="EMBL" id="JAENGZ010000371">
    <property type="protein sequence ID" value="KAG6960824.1"/>
    <property type="molecule type" value="Genomic_DNA"/>
</dbReference>